<evidence type="ECO:0000313" key="1">
    <source>
        <dbReference type="EMBL" id="MBW99093.1"/>
    </source>
</evidence>
<organism evidence="1">
    <name type="scientific">Rhizophora mucronata</name>
    <name type="common">Asiatic mangrove</name>
    <dbReference type="NCBI Taxonomy" id="61149"/>
    <lineage>
        <taxon>Eukaryota</taxon>
        <taxon>Viridiplantae</taxon>
        <taxon>Streptophyta</taxon>
        <taxon>Embryophyta</taxon>
        <taxon>Tracheophyta</taxon>
        <taxon>Spermatophyta</taxon>
        <taxon>Magnoliopsida</taxon>
        <taxon>eudicotyledons</taxon>
        <taxon>Gunneridae</taxon>
        <taxon>Pentapetalae</taxon>
        <taxon>rosids</taxon>
        <taxon>fabids</taxon>
        <taxon>Malpighiales</taxon>
        <taxon>Rhizophoraceae</taxon>
        <taxon>Rhizophora</taxon>
    </lineage>
</organism>
<sequence length="59" mass="6778">MGCTYGLKNFNVCPQVLSHLELQSLESSFSIIGSQFSSLNWWHNWNCYIGSYSIRNSTK</sequence>
<protein>
    <submittedName>
        <fullName evidence="1">Uncharacterized protein MANES_01G014900</fullName>
    </submittedName>
</protein>
<proteinExistence type="predicted"/>
<reference evidence="1" key="1">
    <citation type="submission" date="2018-02" db="EMBL/GenBank/DDBJ databases">
        <title>Rhizophora mucronata_Transcriptome.</title>
        <authorList>
            <person name="Meera S.P."/>
            <person name="Sreeshan A."/>
            <person name="Augustine A."/>
        </authorList>
    </citation>
    <scope>NUCLEOTIDE SEQUENCE</scope>
    <source>
        <tissue evidence="1">Leaf</tissue>
    </source>
</reference>
<dbReference type="EMBL" id="GGEC01018610">
    <property type="protein sequence ID" value="MBW99093.1"/>
    <property type="molecule type" value="Transcribed_RNA"/>
</dbReference>
<name>A0A2P2K025_RHIMU</name>
<accession>A0A2P2K025</accession>
<dbReference type="AlphaFoldDB" id="A0A2P2K025"/>